<dbReference type="Pfam" id="PF14111">
    <property type="entry name" value="DUF4283"/>
    <property type="match status" value="1"/>
</dbReference>
<dbReference type="InterPro" id="IPR025558">
    <property type="entry name" value="DUF4283"/>
</dbReference>
<dbReference type="PANTHER" id="PTHR31286:SF178">
    <property type="entry name" value="DUF4283 DOMAIN-CONTAINING PROTEIN"/>
    <property type="match status" value="1"/>
</dbReference>
<dbReference type="Proteomes" id="UP000504610">
    <property type="component" value="Unplaced"/>
</dbReference>
<dbReference type="InterPro" id="IPR040256">
    <property type="entry name" value="At4g02000-like"/>
</dbReference>
<feature type="compositionally biased region" description="Basic and acidic residues" evidence="1">
    <location>
        <begin position="201"/>
        <end position="233"/>
    </location>
</feature>
<feature type="compositionally biased region" description="Basic and acidic residues" evidence="1">
    <location>
        <begin position="399"/>
        <end position="416"/>
    </location>
</feature>
<evidence type="ECO:0000256" key="1">
    <source>
        <dbReference type="SAM" id="MobiDB-lite"/>
    </source>
</evidence>
<dbReference type="OrthoDB" id="1461037at2759"/>
<feature type="domain" description="DUF4283" evidence="2">
    <location>
        <begin position="2"/>
        <end position="49"/>
    </location>
</feature>
<dbReference type="GeneID" id="108854988"/>
<reference evidence="5" key="1">
    <citation type="submission" date="2025-08" db="UniProtKB">
        <authorList>
            <consortium name="RefSeq"/>
        </authorList>
    </citation>
    <scope>IDENTIFICATION</scope>
    <source>
        <tissue evidence="5">Leaf</tissue>
    </source>
</reference>
<evidence type="ECO:0000313" key="5">
    <source>
        <dbReference type="RefSeq" id="XP_018484171.1"/>
    </source>
</evidence>
<sequence length="479" mass="53581">MVGHVTGKDLGMGMFQFDFDKEEDIEGVLKLQPYHFDYWMIAIAKWQPKRSLTFPSEIPFWVRVLGVSKEFRTAKTFASIGDAIGKTLEVDVEQMRVLVVVDAFTELCFETSIEFKGGEYYEGEEVAISLRYEKLFGYCTLCGSLCHEEAKCVLAKGQTKKRLEEKKENQYGNGGWHEGGAHDDRARSYKGVVLNENGNRQNREREGREYYGKGKGKMYEESESRWVRVPDRSNKKHPAPGDLNSGVKGLPRQSLSREGAQSGGYAHPPVTGSTQQEQRRPVEELREEGEIMDTKDDQGVLPSLEFQKQLAETQAQGPLVVSDQVDMEDGLQQLQGLRGEQTRGGDDEAMEWEVIKASCRADGFDVDNVDDLPELTAEEEAALNQEMEEIVVPQEFLEESDKANKKEQAGEEDIKKQTTKKRLFKAPPSSAASNKLRVASAITSPRRKTQAKTGTRNGEGRSNQEGKGSSNPASSHPLP</sequence>
<name>A0A6J0NJ69_RAPSA</name>
<evidence type="ECO:0000259" key="2">
    <source>
        <dbReference type="Pfam" id="PF14111"/>
    </source>
</evidence>
<feature type="region of interest" description="Disordered" evidence="1">
    <location>
        <begin position="381"/>
        <end position="479"/>
    </location>
</feature>
<dbReference type="InterPro" id="IPR025836">
    <property type="entry name" value="Zn_knuckle_CX2CX4HX4C"/>
</dbReference>
<feature type="region of interest" description="Disordered" evidence="1">
    <location>
        <begin position="196"/>
        <end position="300"/>
    </location>
</feature>
<dbReference type="RefSeq" id="XP_018484171.1">
    <property type="nucleotide sequence ID" value="XM_018628669.2"/>
</dbReference>
<accession>A0A6J0NJ69</accession>
<feature type="compositionally biased region" description="Basic and acidic residues" evidence="1">
    <location>
        <begin position="277"/>
        <end position="298"/>
    </location>
</feature>
<feature type="region of interest" description="Disordered" evidence="1">
    <location>
        <begin position="164"/>
        <end position="183"/>
    </location>
</feature>
<dbReference type="KEGG" id="rsz:108854988"/>
<proteinExistence type="predicted"/>
<dbReference type="Pfam" id="PF14392">
    <property type="entry name" value="zf-CCHC_4"/>
    <property type="match status" value="1"/>
</dbReference>
<gene>
    <name evidence="5" type="primary">LOC108854988</name>
</gene>
<evidence type="ECO:0000259" key="3">
    <source>
        <dbReference type="Pfam" id="PF14392"/>
    </source>
</evidence>
<evidence type="ECO:0000313" key="4">
    <source>
        <dbReference type="Proteomes" id="UP000504610"/>
    </source>
</evidence>
<organism evidence="4 5">
    <name type="scientific">Raphanus sativus</name>
    <name type="common">Radish</name>
    <name type="synonym">Raphanus raphanistrum var. sativus</name>
    <dbReference type="NCBI Taxonomy" id="3726"/>
    <lineage>
        <taxon>Eukaryota</taxon>
        <taxon>Viridiplantae</taxon>
        <taxon>Streptophyta</taxon>
        <taxon>Embryophyta</taxon>
        <taxon>Tracheophyta</taxon>
        <taxon>Spermatophyta</taxon>
        <taxon>Magnoliopsida</taxon>
        <taxon>eudicotyledons</taxon>
        <taxon>Gunneridae</taxon>
        <taxon>Pentapetalae</taxon>
        <taxon>rosids</taxon>
        <taxon>malvids</taxon>
        <taxon>Brassicales</taxon>
        <taxon>Brassicaceae</taxon>
        <taxon>Brassiceae</taxon>
        <taxon>Raphanus</taxon>
    </lineage>
</organism>
<protein>
    <submittedName>
        <fullName evidence="5">Uncharacterized protein LOC108854988</fullName>
    </submittedName>
</protein>
<dbReference type="AlphaFoldDB" id="A0A6J0NJ69"/>
<feature type="compositionally biased region" description="Polar residues" evidence="1">
    <location>
        <begin position="465"/>
        <end position="479"/>
    </location>
</feature>
<feature type="domain" description="Zinc knuckle CX2CX4HX4C" evidence="3">
    <location>
        <begin position="108"/>
        <end position="152"/>
    </location>
</feature>
<dbReference type="PANTHER" id="PTHR31286">
    <property type="entry name" value="GLYCINE-RICH CELL WALL STRUCTURAL PROTEIN 1.8-LIKE"/>
    <property type="match status" value="1"/>
</dbReference>
<keyword evidence="4" id="KW-1185">Reference proteome</keyword>